<comment type="caution">
    <text evidence="1">The sequence shown here is derived from an EMBL/GenBank/DDBJ whole genome shotgun (WGS) entry which is preliminary data.</text>
</comment>
<proteinExistence type="predicted"/>
<sequence>MTAASQQFFQFLVPHELLNLLISRFSPTAIDSVRGVQSLATEPSSVTYPIILFAFLSIFFYRQDKIKPKNLYLNLLMIVCVVVLSRSFVLISNLFLLLIFYGFLKLKINLFNPLLIFRNFIHLLFPVSASVIIIGSVLFLLNYFLPENRVSDFLNTVYDNDLLSMHNPIEMTAIIASTLGDLRLIQFLTSYNCLKLFPIGGGVGNFENSFLISWDDMFGNFNNLRTVSRSNSYGGHVASELGFPGLLALLYFHWMFWTVSIRNYTNKVSVYKTLAYMLGLSWLYFNSIASIAIPWLMLIFI</sequence>
<keyword evidence="2" id="KW-1185">Reference proteome</keyword>
<protein>
    <submittedName>
        <fullName evidence="1">Uncharacterized protein</fullName>
    </submittedName>
</protein>
<evidence type="ECO:0000313" key="2">
    <source>
        <dbReference type="Proteomes" id="UP001517388"/>
    </source>
</evidence>
<organism evidence="1 2">
    <name type="scientific">Dolichospermum flos-aquae UHCC 0037</name>
    <dbReference type="NCBI Taxonomy" id="2590026"/>
    <lineage>
        <taxon>Bacteria</taxon>
        <taxon>Bacillati</taxon>
        <taxon>Cyanobacteriota</taxon>
        <taxon>Cyanophyceae</taxon>
        <taxon>Nostocales</taxon>
        <taxon>Aphanizomenonaceae</taxon>
        <taxon>Dolichospermum</taxon>
    </lineage>
</organism>
<dbReference type="Proteomes" id="UP001517388">
    <property type="component" value="Unassembled WGS sequence"/>
</dbReference>
<dbReference type="EMBL" id="VILF01000003">
    <property type="protein sequence ID" value="MTJ43986.1"/>
    <property type="molecule type" value="Genomic_DNA"/>
</dbReference>
<evidence type="ECO:0000313" key="1">
    <source>
        <dbReference type="EMBL" id="MTJ43986.1"/>
    </source>
</evidence>
<gene>
    <name evidence="1" type="ORF">FJR39_12615</name>
</gene>
<accession>A0ACC7S7J4</accession>
<name>A0ACC7S7J4_DOLFA</name>
<reference evidence="2" key="1">
    <citation type="journal article" date="2020" name="Toxins">
        <title>Phylogenomic Analysis of Secondary Metabolism in the Toxic Cyanobacterial Genera Anabaena, Dolichospermum and Aphanizomenon.</title>
        <authorList>
            <person name="Oesterholm J."/>
            <person name="Popin R.V."/>
            <person name="Fewer D.P."/>
            <person name="Sivonen K."/>
        </authorList>
    </citation>
    <scope>NUCLEOTIDE SEQUENCE [LARGE SCALE GENOMIC DNA]</scope>
    <source>
        <strain evidence="2">UHCC 0037</strain>
    </source>
</reference>